<protein>
    <submittedName>
        <fullName evidence="3">Transglutaminase family protein</fullName>
    </submittedName>
</protein>
<gene>
    <name evidence="3" type="ORF">EH244_25485</name>
    <name evidence="4" type="ORF">EJO66_27295</name>
</gene>
<dbReference type="EMBL" id="RXFQ01000021">
    <property type="protein sequence ID" value="RSZ30059.1"/>
    <property type="molecule type" value="Genomic_DNA"/>
</dbReference>
<accession>A0A3P3EAD2</accession>
<dbReference type="Pfam" id="PF08379">
    <property type="entry name" value="Bact_transglu_N"/>
    <property type="match status" value="1"/>
</dbReference>
<evidence type="ECO:0000259" key="2">
    <source>
        <dbReference type="SMART" id="SM00460"/>
    </source>
</evidence>
<dbReference type="Pfam" id="PF01841">
    <property type="entry name" value="Transglut_core"/>
    <property type="match status" value="1"/>
</dbReference>
<dbReference type="Proteomes" id="UP000271137">
    <property type="component" value="Unassembled WGS sequence"/>
</dbReference>
<feature type="region of interest" description="Disordered" evidence="1">
    <location>
        <begin position="305"/>
        <end position="326"/>
    </location>
</feature>
<dbReference type="EMBL" id="RQXU01000021">
    <property type="protein sequence ID" value="RRH83410.1"/>
    <property type="molecule type" value="Genomic_DNA"/>
</dbReference>
<evidence type="ECO:0000313" key="5">
    <source>
        <dbReference type="Proteomes" id="UP000271137"/>
    </source>
</evidence>
<feature type="domain" description="Transglutaminase-like" evidence="2">
    <location>
        <begin position="177"/>
        <end position="255"/>
    </location>
</feature>
<reference evidence="4 5" key="2">
    <citation type="submission" date="2018-12" db="EMBL/GenBank/DDBJ databases">
        <title>The genome sequences of strain 502.</title>
        <authorList>
            <person name="Gao J."/>
            <person name="Sun J."/>
        </authorList>
    </citation>
    <scope>NUCLEOTIDE SEQUENCE [LARGE SCALE GENOMIC DNA]</scope>
    <source>
        <strain evidence="4 5">502</strain>
    </source>
</reference>
<evidence type="ECO:0000313" key="6">
    <source>
        <dbReference type="Proteomes" id="UP000271590"/>
    </source>
</evidence>
<dbReference type="AlphaFoldDB" id="A0A3P3EAD2"/>
<feature type="compositionally biased region" description="Low complexity" evidence="1">
    <location>
        <begin position="307"/>
        <end position="319"/>
    </location>
</feature>
<dbReference type="InterPro" id="IPR038765">
    <property type="entry name" value="Papain-like_cys_pep_sf"/>
</dbReference>
<dbReference type="InterPro" id="IPR002931">
    <property type="entry name" value="Transglutaminase-like"/>
</dbReference>
<dbReference type="Proteomes" id="UP000271590">
    <property type="component" value="Unassembled WGS sequence"/>
</dbReference>
<dbReference type="InterPro" id="IPR013589">
    <property type="entry name" value="Bac_transglu_N"/>
</dbReference>
<evidence type="ECO:0000256" key="1">
    <source>
        <dbReference type="SAM" id="MobiDB-lite"/>
    </source>
</evidence>
<evidence type="ECO:0000313" key="3">
    <source>
        <dbReference type="EMBL" id="RRH83410.1"/>
    </source>
</evidence>
<dbReference type="PANTHER" id="PTHR33490:SF7">
    <property type="entry name" value="BLR2979 PROTEIN"/>
    <property type="match status" value="1"/>
</dbReference>
<dbReference type="SUPFAM" id="SSF54001">
    <property type="entry name" value="Cysteine proteinases"/>
    <property type="match status" value="1"/>
</dbReference>
<dbReference type="SMART" id="SM00460">
    <property type="entry name" value="TGc"/>
    <property type="match status" value="1"/>
</dbReference>
<comment type="caution">
    <text evidence="3">The sequence shown here is derived from an EMBL/GenBank/DDBJ whole genome shotgun (WGS) entry which is preliminary data.</text>
</comment>
<name>A0A3P3EAD2_9BURK</name>
<evidence type="ECO:0000313" key="4">
    <source>
        <dbReference type="EMBL" id="RSZ30059.1"/>
    </source>
</evidence>
<sequence length="326" mass="35887">MLLHVTHETRYEYSPAVETAQHLAHLKPLATGSQRLVSHKLAIEPQPAQRSEVPDVYGNTRAFFALEATHDSLVVTAESVVETGAPQLAPGIARELPWEAVRERFRYRKDATFDPASEFVFPSPYVPRHDDFAAYARASFAPERPTFDVAMDLTERMYRDFAYDADSTEINTPAAEALAQRKGVCQDFAHIMIACFRVMGLPARYVSGYLLTQPPPGQPRLVGADASHAWVSVYLPGAGDGPESTGGWADFDPTNGRQPGEDYVALAIGRDYSDVSPMRGVLHGGARHTLKVGVTVRPIEELRAQAEEAAQSQSQIQLQPTEKDLQ</sequence>
<keyword evidence="5" id="KW-1185">Reference proteome</keyword>
<organism evidence="3 6">
    <name type="scientific">Variovorax beijingensis</name>
    <dbReference type="NCBI Taxonomy" id="2496117"/>
    <lineage>
        <taxon>Bacteria</taxon>
        <taxon>Pseudomonadati</taxon>
        <taxon>Pseudomonadota</taxon>
        <taxon>Betaproteobacteria</taxon>
        <taxon>Burkholderiales</taxon>
        <taxon>Comamonadaceae</taxon>
        <taxon>Variovorax</taxon>
    </lineage>
</organism>
<proteinExistence type="predicted"/>
<dbReference type="PANTHER" id="PTHR33490">
    <property type="entry name" value="BLR5614 PROTEIN-RELATED"/>
    <property type="match status" value="1"/>
</dbReference>
<reference evidence="3 6" key="1">
    <citation type="submission" date="2018-11" db="EMBL/GenBank/DDBJ databases">
        <title>The genome of Variovorax sp T529.</title>
        <authorList>
            <person name="Gao J."/>
        </authorList>
    </citation>
    <scope>NUCLEOTIDE SEQUENCE [LARGE SCALE GENOMIC DNA]</scope>
    <source>
        <strain evidence="3 6">T529</strain>
    </source>
</reference>
<dbReference type="RefSeq" id="WP_124961100.1">
    <property type="nucleotide sequence ID" value="NZ_CBFHCE010000022.1"/>
</dbReference>
<dbReference type="Gene3D" id="3.10.620.30">
    <property type="match status" value="1"/>
</dbReference>